<dbReference type="InterPro" id="IPR024826">
    <property type="entry name" value="DNA_pol_delta/II_ssu"/>
</dbReference>
<keyword evidence="6" id="KW-0235">DNA replication</keyword>
<dbReference type="Gene3D" id="2.40.50.430">
    <property type="match status" value="1"/>
</dbReference>
<reference evidence="12" key="1">
    <citation type="journal article" date="2021" name="Open Biol.">
        <title>Shared evolutionary footprints suggest mitochondrial oxidative damage underlies multiple complex I losses in fungi.</title>
        <authorList>
            <person name="Schikora-Tamarit M.A."/>
            <person name="Marcet-Houben M."/>
            <person name="Nosek J."/>
            <person name="Gabaldon T."/>
        </authorList>
    </citation>
    <scope>NUCLEOTIDE SEQUENCE</scope>
    <source>
        <strain evidence="12">CBS6341</strain>
    </source>
</reference>
<dbReference type="Pfam" id="PF04042">
    <property type="entry name" value="DNA_pol_E_B"/>
    <property type="match status" value="1"/>
</dbReference>
<evidence type="ECO:0000259" key="10">
    <source>
        <dbReference type="Pfam" id="PF04042"/>
    </source>
</evidence>
<evidence type="ECO:0000256" key="5">
    <source>
        <dbReference type="ARBA" id="ARBA00022695"/>
    </source>
</evidence>
<dbReference type="PANTHER" id="PTHR10416:SF0">
    <property type="entry name" value="DNA POLYMERASE DELTA SUBUNIT 2"/>
    <property type="match status" value="1"/>
</dbReference>
<evidence type="ECO:0000256" key="9">
    <source>
        <dbReference type="ARBA" id="ARBA00049244"/>
    </source>
</evidence>
<dbReference type="InterPro" id="IPR040663">
    <property type="entry name" value="DNA_pol_D_N"/>
</dbReference>
<dbReference type="FunFam" id="2.40.50.430:FF:000002">
    <property type="entry name" value="DNA polymerase delta subunit"/>
    <property type="match status" value="1"/>
</dbReference>
<keyword evidence="13" id="KW-1185">Reference proteome</keyword>
<evidence type="ECO:0000256" key="1">
    <source>
        <dbReference type="ARBA" id="ARBA00004123"/>
    </source>
</evidence>
<dbReference type="GO" id="GO:0043625">
    <property type="term" value="C:delta DNA polymerase complex"/>
    <property type="evidence" value="ECO:0007669"/>
    <property type="project" value="TreeGrafter"/>
</dbReference>
<reference evidence="12" key="2">
    <citation type="submission" date="2021-01" db="EMBL/GenBank/DDBJ databases">
        <authorList>
            <person name="Schikora-Tamarit M.A."/>
        </authorList>
    </citation>
    <scope>NUCLEOTIDE SEQUENCE</scope>
    <source>
        <strain evidence="12">CBS6341</strain>
    </source>
</reference>
<dbReference type="GO" id="GO:0006273">
    <property type="term" value="P:lagging strand elongation"/>
    <property type="evidence" value="ECO:0007669"/>
    <property type="project" value="UniProtKB-ARBA"/>
</dbReference>
<protein>
    <recommendedName>
        <fullName evidence="3">DNA-directed DNA polymerase</fullName>
        <ecNumber evidence="3">2.7.7.7</ecNumber>
    </recommendedName>
</protein>
<proteinExistence type="inferred from homology"/>
<dbReference type="Proteomes" id="UP000769528">
    <property type="component" value="Unassembled WGS sequence"/>
</dbReference>
<evidence type="ECO:0000256" key="4">
    <source>
        <dbReference type="ARBA" id="ARBA00022679"/>
    </source>
</evidence>
<evidence type="ECO:0000313" key="13">
    <source>
        <dbReference type="Proteomes" id="UP000769528"/>
    </source>
</evidence>
<evidence type="ECO:0000256" key="7">
    <source>
        <dbReference type="ARBA" id="ARBA00022932"/>
    </source>
</evidence>
<dbReference type="EMBL" id="JAEUBF010000206">
    <property type="protein sequence ID" value="KAH3679962.1"/>
    <property type="molecule type" value="Genomic_DNA"/>
</dbReference>
<feature type="domain" description="DNA polymerase alpha/delta/epsilon subunit B" evidence="10">
    <location>
        <begin position="199"/>
        <end position="416"/>
    </location>
</feature>
<keyword evidence="5" id="KW-0548">Nucleotidyltransferase</keyword>
<accession>A0A9P8PYJ7</accession>
<dbReference type="InterPro" id="IPR007185">
    <property type="entry name" value="DNA_pol_a/d/e_bsu"/>
</dbReference>
<name>A0A9P8PYJ7_9ASCO</name>
<comment type="catalytic activity">
    <reaction evidence="9">
        <text>DNA(n) + a 2'-deoxyribonucleoside 5'-triphosphate = DNA(n+1) + diphosphate</text>
        <dbReference type="Rhea" id="RHEA:22508"/>
        <dbReference type="Rhea" id="RHEA-COMP:17339"/>
        <dbReference type="Rhea" id="RHEA-COMP:17340"/>
        <dbReference type="ChEBI" id="CHEBI:33019"/>
        <dbReference type="ChEBI" id="CHEBI:61560"/>
        <dbReference type="ChEBI" id="CHEBI:173112"/>
        <dbReference type="EC" id="2.7.7.7"/>
    </reaction>
</comment>
<keyword evidence="7" id="KW-0239">DNA-directed DNA polymerase</keyword>
<dbReference type="GO" id="GO:0003677">
    <property type="term" value="F:DNA binding"/>
    <property type="evidence" value="ECO:0007669"/>
    <property type="project" value="InterPro"/>
</dbReference>
<evidence type="ECO:0000256" key="2">
    <source>
        <dbReference type="ARBA" id="ARBA00006035"/>
    </source>
</evidence>
<evidence type="ECO:0000256" key="6">
    <source>
        <dbReference type="ARBA" id="ARBA00022705"/>
    </source>
</evidence>
<organism evidence="12 13">
    <name type="scientific">Wickerhamomyces mucosus</name>
    <dbReference type="NCBI Taxonomy" id="1378264"/>
    <lineage>
        <taxon>Eukaryota</taxon>
        <taxon>Fungi</taxon>
        <taxon>Dikarya</taxon>
        <taxon>Ascomycota</taxon>
        <taxon>Saccharomycotina</taxon>
        <taxon>Saccharomycetes</taxon>
        <taxon>Phaffomycetales</taxon>
        <taxon>Wickerhamomycetaceae</taxon>
        <taxon>Wickerhamomyces</taxon>
    </lineage>
</organism>
<dbReference type="Gene3D" id="3.60.21.50">
    <property type="match status" value="1"/>
</dbReference>
<dbReference type="EC" id="2.7.7.7" evidence="3"/>
<dbReference type="Pfam" id="PF18018">
    <property type="entry name" value="DNA_pol_D_N"/>
    <property type="match status" value="1"/>
</dbReference>
<keyword evidence="4" id="KW-0808">Transferase</keyword>
<comment type="similarity">
    <text evidence="2">Belongs to the DNA polymerase delta/II small subunit family.</text>
</comment>
<keyword evidence="8" id="KW-0539">Nucleus</keyword>
<dbReference type="GO" id="GO:0003887">
    <property type="term" value="F:DNA-directed DNA polymerase activity"/>
    <property type="evidence" value="ECO:0007669"/>
    <property type="project" value="UniProtKB-KW"/>
</dbReference>
<dbReference type="AlphaFoldDB" id="A0A9P8PYJ7"/>
<comment type="subcellular location">
    <subcellularLocation>
        <location evidence="1">Nucleus</location>
    </subcellularLocation>
</comment>
<dbReference type="GO" id="GO:0006281">
    <property type="term" value="P:DNA repair"/>
    <property type="evidence" value="ECO:0007669"/>
    <property type="project" value="UniProtKB-ARBA"/>
</dbReference>
<feature type="domain" description="DNA polymerase delta subunit OB-fold" evidence="11">
    <location>
        <begin position="46"/>
        <end position="181"/>
    </location>
</feature>
<gene>
    <name evidence="12" type="ORF">WICMUC_000705</name>
</gene>
<dbReference type="PANTHER" id="PTHR10416">
    <property type="entry name" value="DNA POLYMERASE DELTA SUBUNIT 2"/>
    <property type="match status" value="1"/>
</dbReference>
<evidence type="ECO:0000256" key="3">
    <source>
        <dbReference type="ARBA" id="ARBA00012417"/>
    </source>
</evidence>
<evidence type="ECO:0000259" key="11">
    <source>
        <dbReference type="Pfam" id="PF18018"/>
    </source>
</evidence>
<dbReference type="OrthoDB" id="3763at2759"/>
<sequence length="459" mass="51893">MTTDLDEYFTPSDERQFVRPTINTPQEYKSKDAFNLQFNERPYGKQFASIYYNRLSALRPRISHKAKSKWGEEVVNGKLVVKKDKVLDVRADEPSWVIGTIFCDMKYKPNILEEVSKGINGANSSVKTYTDPDLDQIMLEDESGRILLEGEILKDTILATGTVVGVLGMETRPGVFQVVDILYPFLSAQKPSRTSNSKIALVSGLHFNGLENYKNDLLVDFLTGELGTGKTKEITRLVIAGNSVLVSEEQQQQEEQDDRNKYGAKHKSNYSVDSVNQLDNFLNEVLQSIPIDIMPGATDPAETSLPQQPLHKAFFQKSKRYLNTSGLRTLTNPSWLQYEELRLLGTSGENINDIYKYIVPNEDQLSRIDMLEATIVWQNIIPTAPDTLWCYPYSEKDPFTLTETPHVYFVGNQPEYESKLVDLDRGIKVKLIAIPIFSETGKIVILDTATLESEVVIIN</sequence>
<comment type="caution">
    <text evidence="12">The sequence shown here is derived from an EMBL/GenBank/DDBJ whole genome shotgun (WGS) entry which is preliminary data.</text>
</comment>
<evidence type="ECO:0000256" key="8">
    <source>
        <dbReference type="ARBA" id="ARBA00023242"/>
    </source>
</evidence>
<evidence type="ECO:0000313" key="12">
    <source>
        <dbReference type="EMBL" id="KAH3679962.1"/>
    </source>
</evidence>